<accession>A0A0D3GA76</accession>
<dbReference type="AlphaFoldDB" id="A0A0D3GA76"/>
<dbReference type="PaxDb" id="65489-OBART05G24010.1"/>
<dbReference type="HOGENOM" id="CLU_2762150_0_0_1"/>
<reference evidence="1" key="1">
    <citation type="journal article" date="2009" name="Rice">
        <title>De Novo Next Generation Sequencing of Plant Genomes.</title>
        <authorList>
            <person name="Rounsley S."/>
            <person name="Marri P.R."/>
            <person name="Yu Y."/>
            <person name="He R."/>
            <person name="Sisneros N."/>
            <person name="Goicoechea J.L."/>
            <person name="Lee S.J."/>
            <person name="Angelova A."/>
            <person name="Kudrna D."/>
            <person name="Luo M."/>
            <person name="Affourtit J."/>
            <person name="Desany B."/>
            <person name="Knight J."/>
            <person name="Niazi F."/>
            <person name="Egholm M."/>
            <person name="Wing R.A."/>
        </authorList>
    </citation>
    <scope>NUCLEOTIDE SEQUENCE [LARGE SCALE GENOMIC DNA]</scope>
    <source>
        <strain evidence="1">cv. IRGC 105608</strain>
    </source>
</reference>
<dbReference type="EnsemblPlants" id="OBART05G24010.1">
    <property type="protein sequence ID" value="OBART05G24010.1"/>
    <property type="gene ID" value="OBART05G24010"/>
</dbReference>
<keyword evidence="2" id="KW-1185">Reference proteome</keyword>
<organism evidence="1">
    <name type="scientific">Oryza barthii</name>
    <dbReference type="NCBI Taxonomy" id="65489"/>
    <lineage>
        <taxon>Eukaryota</taxon>
        <taxon>Viridiplantae</taxon>
        <taxon>Streptophyta</taxon>
        <taxon>Embryophyta</taxon>
        <taxon>Tracheophyta</taxon>
        <taxon>Spermatophyta</taxon>
        <taxon>Magnoliopsida</taxon>
        <taxon>Liliopsida</taxon>
        <taxon>Poales</taxon>
        <taxon>Poaceae</taxon>
        <taxon>BOP clade</taxon>
        <taxon>Oryzoideae</taxon>
        <taxon>Oryzeae</taxon>
        <taxon>Oryzinae</taxon>
        <taxon>Oryza</taxon>
    </lineage>
</organism>
<reference evidence="1" key="2">
    <citation type="submission" date="2015-03" db="UniProtKB">
        <authorList>
            <consortium name="EnsemblPlants"/>
        </authorList>
    </citation>
    <scope>IDENTIFICATION</scope>
</reference>
<evidence type="ECO:0000313" key="2">
    <source>
        <dbReference type="Proteomes" id="UP000026960"/>
    </source>
</evidence>
<sequence>MAGGCAQWLEDASSGGIGGSVVIARGWRGAGDCAMQRLGGATVGSARSLVGIQQFIASPGRSEPLDEMDG</sequence>
<dbReference type="Gramene" id="OBART05G24010.1">
    <property type="protein sequence ID" value="OBART05G24010.1"/>
    <property type="gene ID" value="OBART05G24010"/>
</dbReference>
<name>A0A0D3GA76_9ORYZ</name>
<evidence type="ECO:0000313" key="1">
    <source>
        <dbReference type="EnsemblPlants" id="OBART05G24010.1"/>
    </source>
</evidence>
<dbReference type="Proteomes" id="UP000026960">
    <property type="component" value="Chromosome 5"/>
</dbReference>
<protein>
    <submittedName>
        <fullName evidence="1">Uncharacterized protein</fullName>
    </submittedName>
</protein>
<proteinExistence type="predicted"/>